<proteinExistence type="predicted"/>
<dbReference type="Pfam" id="PF00805">
    <property type="entry name" value="Pentapeptide"/>
    <property type="match status" value="1"/>
</dbReference>
<name>A0A8S1V0H1_9CILI</name>
<keyword evidence="1" id="KW-0853">WD repeat</keyword>
<dbReference type="EMBL" id="CAJJDO010000050">
    <property type="protein sequence ID" value="CAD8169269.1"/>
    <property type="molecule type" value="Genomic_DNA"/>
</dbReference>
<feature type="repeat" description="WD" evidence="1">
    <location>
        <begin position="648"/>
        <end position="689"/>
    </location>
</feature>
<gene>
    <name evidence="2" type="ORF">PPENT_87.1.T0500247</name>
</gene>
<dbReference type="InterPro" id="IPR001680">
    <property type="entry name" value="WD40_rpt"/>
</dbReference>
<dbReference type="AlphaFoldDB" id="A0A8S1V0H1"/>
<dbReference type="SMART" id="SM00320">
    <property type="entry name" value="WD40"/>
    <property type="match status" value="7"/>
</dbReference>
<dbReference type="Pfam" id="PF00400">
    <property type="entry name" value="WD40"/>
    <property type="match status" value="3"/>
</dbReference>
<evidence type="ECO:0000256" key="1">
    <source>
        <dbReference type="PROSITE-ProRule" id="PRU00221"/>
    </source>
</evidence>
<evidence type="ECO:0000313" key="3">
    <source>
        <dbReference type="Proteomes" id="UP000689195"/>
    </source>
</evidence>
<dbReference type="PROSITE" id="PS50082">
    <property type="entry name" value="WD_REPEATS_2"/>
    <property type="match status" value="7"/>
</dbReference>
<feature type="repeat" description="WD" evidence="1">
    <location>
        <begin position="396"/>
        <end position="437"/>
    </location>
</feature>
<reference evidence="2" key="1">
    <citation type="submission" date="2021-01" db="EMBL/GenBank/DDBJ databases">
        <authorList>
            <consortium name="Genoscope - CEA"/>
            <person name="William W."/>
        </authorList>
    </citation>
    <scope>NUCLEOTIDE SEQUENCE</scope>
</reference>
<protein>
    <submittedName>
        <fullName evidence="2">Uncharacterized protein</fullName>
    </submittedName>
</protein>
<feature type="repeat" description="WD" evidence="1">
    <location>
        <begin position="606"/>
        <end position="647"/>
    </location>
</feature>
<sequence>MNCPHHEQNPINLVCLAPHNCQCSRKLCIECLNQHGVHVQYIVTNSQLQKRLINKLVEYELHEKQTVEKKKTQFTNLLSRTKGSLEKILEEQSESLEQIYCTIEIYNQSFHDLIHEGDNLAELPQTKLEQLVQILEGTSLEKWKQVKNSYLMKLQSVKKQWNKDRKDFIKKQKKIKKVFEALMKSINLQEEVFEEKKECYDLLASLNDIDVRIFNIIIEKARQAGISDILVFLSNEQNQQLLEELARERDINLGRNNINKIIDVIRNIKKHDFNQNNYSTEIHLNSKMNLTQKISQDQKIIQFLIFLVRLTGIDNQFIQCGSNSLNILVEMKVDLTLQFFQNVRIQNTSLIGGNFVRCNFNESEFENVDISGINLNGAKLLNCKWKNLRIQESLQLEGHSDQVVTVCFSPNGTTLASGSEDKSIRLWDVKTGQQKFKLDGHSHAVLSLCFSPDETTLASGSEDKSIRLWDVKTGQLKFKLDGHTHAVLSLCFSPDETTLASGSEDKSIRLWDVETGQQKFKLDGHNDSVQSVCFSSDGTKLASGSLDKSIRIWNVELGQVKAKLNGHKDSVLSVCFSPDDTALASGSCDKEIFLWDVKTGKRMKQFFGHTHFIQSICFSPNGTTLASGSVDKSIRLWDVKTGQQKAKFDSHSGTVYSVCFSPDGNTLASGSSDMSIRLWDIQTSNEILPSNNNHTGILGTDTFITILVISQNPKIQAQGAQVSNGEFTNNQGVDIRPLLE</sequence>
<dbReference type="PROSITE" id="PS00678">
    <property type="entry name" value="WD_REPEATS_1"/>
    <property type="match status" value="7"/>
</dbReference>
<dbReference type="OrthoDB" id="972532at2759"/>
<dbReference type="Pfam" id="PF25173">
    <property type="entry name" value="Beta-prop_WDR3_1st"/>
    <property type="match status" value="1"/>
</dbReference>
<dbReference type="InterPro" id="IPR019775">
    <property type="entry name" value="WD40_repeat_CS"/>
</dbReference>
<feature type="repeat" description="WD" evidence="1">
    <location>
        <begin position="564"/>
        <end position="605"/>
    </location>
</feature>
<feature type="repeat" description="WD" evidence="1">
    <location>
        <begin position="480"/>
        <end position="521"/>
    </location>
</feature>
<feature type="repeat" description="WD" evidence="1">
    <location>
        <begin position="438"/>
        <end position="479"/>
    </location>
</feature>
<organism evidence="2 3">
    <name type="scientific">Paramecium pentaurelia</name>
    <dbReference type="NCBI Taxonomy" id="43138"/>
    <lineage>
        <taxon>Eukaryota</taxon>
        <taxon>Sar</taxon>
        <taxon>Alveolata</taxon>
        <taxon>Ciliophora</taxon>
        <taxon>Intramacronucleata</taxon>
        <taxon>Oligohymenophorea</taxon>
        <taxon>Peniculida</taxon>
        <taxon>Parameciidae</taxon>
        <taxon>Paramecium</taxon>
    </lineage>
</organism>
<feature type="repeat" description="WD" evidence="1">
    <location>
        <begin position="522"/>
        <end position="563"/>
    </location>
</feature>
<keyword evidence="3" id="KW-1185">Reference proteome</keyword>
<dbReference type="PANTHER" id="PTHR45333:SF1">
    <property type="entry name" value="CHROMOSOME UNDETERMINED SCAFFOLD_625, WHOLE GENOME SHOTGUN SEQUENCE"/>
    <property type="match status" value="1"/>
</dbReference>
<dbReference type="PANTHER" id="PTHR45333">
    <property type="entry name" value="MEMBRANE PROTEIN-RELATED"/>
    <property type="match status" value="1"/>
</dbReference>
<dbReference type="CDD" id="cd00200">
    <property type="entry name" value="WD40"/>
    <property type="match status" value="1"/>
</dbReference>
<dbReference type="Proteomes" id="UP000689195">
    <property type="component" value="Unassembled WGS sequence"/>
</dbReference>
<dbReference type="PROSITE" id="PS50294">
    <property type="entry name" value="WD_REPEATS_REGION"/>
    <property type="match status" value="7"/>
</dbReference>
<dbReference type="InterPro" id="IPR001646">
    <property type="entry name" value="5peptide_repeat"/>
</dbReference>
<comment type="caution">
    <text evidence="2">The sequence shown here is derived from an EMBL/GenBank/DDBJ whole genome shotgun (WGS) entry which is preliminary data.</text>
</comment>
<evidence type="ECO:0000313" key="2">
    <source>
        <dbReference type="EMBL" id="CAD8169269.1"/>
    </source>
</evidence>
<accession>A0A8S1V0H1</accession>